<dbReference type="Proteomes" id="UP001177023">
    <property type="component" value="Unassembled WGS sequence"/>
</dbReference>
<feature type="non-terminal residue" evidence="3">
    <location>
        <position position="427"/>
    </location>
</feature>
<feature type="region of interest" description="Disordered" evidence="2">
    <location>
        <begin position="279"/>
        <end position="369"/>
    </location>
</feature>
<feature type="coiled-coil region" evidence="1">
    <location>
        <begin position="131"/>
        <end position="176"/>
    </location>
</feature>
<proteinExistence type="predicted"/>
<dbReference type="Gene3D" id="1.20.1270.60">
    <property type="entry name" value="Arfaptin homology (AH) domain/BAR domain"/>
    <property type="match status" value="1"/>
</dbReference>
<keyword evidence="4" id="KW-1185">Reference proteome</keyword>
<dbReference type="EMBL" id="CATQJA010000774">
    <property type="protein sequence ID" value="CAJ0564024.1"/>
    <property type="molecule type" value="Genomic_DNA"/>
</dbReference>
<evidence type="ECO:0000313" key="3">
    <source>
        <dbReference type="EMBL" id="CAJ0564024.1"/>
    </source>
</evidence>
<dbReference type="InterPro" id="IPR027267">
    <property type="entry name" value="AH/BAR_dom_sf"/>
</dbReference>
<feature type="compositionally biased region" description="Polar residues" evidence="2">
    <location>
        <begin position="355"/>
        <end position="369"/>
    </location>
</feature>
<dbReference type="AlphaFoldDB" id="A0AA36C8D9"/>
<feature type="compositionally biased region" description="Low complexity" evidence="2">
    <location>
        <begin position="308"/>
        <end position="319"/>
    </location>
</feature>
<evidence type="ECO:0000256" key="1">
    <source>
        <dbReference type="SAM" id="Coils"/>
    </source>
</evidence>
<feature type="region of interest" description="Disordered" evidence="2">
    <location>
        <begin position="1"/>
        <end position="41"/>
    </location>
</feature>
<sequence length="427" mass="47018">MNRRSAGPLTHAAAITSPPIVPEPRRTVSTSKLSGLFKTDDAKASDSKLNEALDAMSLAQKLRIKAAETERRGGAKLAEWARKTKNAAISDVIEKTSSVLQMHSDLTVDLALRNQQTTGLLRGLCGRGRELEETEKEYRRLKEKEARLQKELNQRRDRTRAQQDALEAQLSDTKRQISFTWEHLRRLRGDEEAVKMLRLRHGCKGFADAGLNYTTAARAIFSTQRELAESIPGLAVPGDEVFGLTYDAIPFTQEKIEQLRHFLDSLQKNDGKICIQHSQERSQLLGGPRRRSEPARRAAGFGHHPRAHQAAAAAAQSIPASPPPPYTPSAPAGEMNTSTSSNSSSGSCRPSNNRLSHPSAPQATPLARNSANPLRASFLQPIRNEDYPSAITQLTASAERKRENRRSLPPACGGCVGRLYPELPTNY</sequence>
<reference evidence="3" key="1">
    <citation type="submission" date="2023-06" db="EMBL/GenBank/DDBJ databases">
        <authorList>
            <person name="Delattre M."/>
        </authorList>
    </citation>
    <scope>NUCLEOTIDE SEQUENCE</scope>
    <source>
        <strain evidence="3">AF72</strain>
    </source>
</reference>
<keyword evidence="1" id="KW-0175">Coiled coil</keyword>
<feature type="compositionally biased region" description="Low complexity" evidence="2">
    <location>
        <begin position="329"/>
        <end position="354"/>
    </location>
</feature>
<gene>
    <name evidence="3" type="ORF">MSPICULIGERA_LOCUS2722</name>
</gene>
<protein>
    <submittedName>
        <fullName evidence="3">Uncharacterized protein</fullName>
    </submittedName>
</protein>
<evidence type="ECO:0000313" key="4">
    <source>
        <dbReference type="Proteomes" id="UP001177023"/>
    </source>
</evidence>
<organism evidence="3 4">
    <name type="scientific">Mesorhabditis spiculigera</name>
    <dbReference type="NCBI Taxonomy" id="96644"/>
    <lineage>
        <taxon>Eukaryota</taxon>
        <taxon>Metazoa</taxon>
        <taxon>Ecdysozoa</taxon>
        <taxon>Nematoda</taxon>
        <taxon>Chromadorea</taxon>
        <taxon>Rhabditida</taxon>
        <taxon>Rhabditina</taxon>
        <taxon>Rhabditomorpha</taxon>
        <taxon>Rhabditoidea</taxon>
        <taxon>Rhabditidae</taxon>
        <taxon>Mesorhabditinae</taxon>
        <taxon>Mesorhabditis</taxon>
    </lineage>
</organism>
<evidence type="ECO:0000256" key="2">
    <source>
        <dbReference type="SAM" id="MobiDB-lite"/>
    </source>
</evidence>
<comment type="caution">
    <text evidence="3">The sequence shown here is derived from an EMBL/GenBank/DDBJ whole genome shotgun (WGS) entry which is preliminary data.</text>
</comment>
<name>A0AA36C8D9_9BILA</name>
<accession>A0AA36C8D9</accession>